<dbReference type="GO" id="GO:0016746">
    <property type="term" value="F:acyltransferase activity"/>
    <property type="evidence" value="ECO:0007669"/>
    <property type="project" value="UniProtKB-KW"/>
</dbReference>
<keyword evidence="2 5" id="KW-0808">Transferase</keyword>
<evidence type="ECO:0000256" key="4">
    <source>
        <dbReference type="PIRSR" id="PIRSR600542-1"/>
    </source>
</evidence>
<evidence type="ECO:0000256" key="2">
    <source>
        <dbReference type="ARBA" id="ARBA00022679"/>
    </source>
</evidence>
<dbReference type="InterPro" id="IPR039551">
    <property type="entry name" value="Cho/carn_acyl_trans"/>
</dbReference>
<dbReference type="InterPro" id="IPR023213">
    <property type="entry name" value="CAT-like_dom_sf"/>
</dbReference>
<feature type="active site" description="Proton acceptor" evidence="4">
    <location>
        <position position="347"/>
    </location>
</feature>
<evidence type="ECO:0000313" key="9">
    <source>
        <dbReference type="Proteomes" id="UP000008743"/>
    </source>
</evidence>
<organism evidence="8 9">
    <name type="scientific">Capsaspora owczarzaki (strain ATCC 30864)</name>
    <dbReference type="NCBI Taxonomy" id="595528"/>
    <lineage>
        <taxon>Eukaryota</taxon>
        <taxon>Filasterea</taxon>
        <taxon>Capsaspora</taxon>
    </lineage>
</organism>
<feature type="compositionally biased region" description="Low complexity" evidence="6">
    <location>
        <begin position="11"/>
        <end position="20"/>
    </location>
</feature>
<dbReference type="InParanoid" id="A0A0D2X462"/>
<dbReference type="Proteomes" id="UP000008743">
    <property type="component" value="Unassembled WGS sequence"/>
</dbReference>
<dbReference type="PANTHER" id="PTHR22589">
    <property type="entry name" value="CARNITINE O-ACYLTRANSFERASE"/>
    <property type="match status" value="1"/>
</dbReference>
<dbReference type="Gene3D" id="3.30.559.70">
    <property type="entry name" value="Choline/Carnitine o-acyltransferase, domain 2"/>
    <property type="match status" value="1"/>
</dbReference>
<keyword evidence="3 5" id="KW-0012">Acyltransferase</keyword>
<sequence length="638" mass="70058">MSLNDHDAAHASKTNNNAAATMTSGGAGAAAAKQPALFAFEGKLPPLPVPNLDTVLDTYLASVQPLLSLPEQSATRAAVDAFKQPGGTGELLHKKLVQRGQERGNWLEDWWLQLAYLAYRETSVINSNTAMTLERDPSNPPPLRQAARYIVKMLEFRELVVSERLQPEFLGKAPLCMNQLRLIFATNRKPGKKIDEQVTYANSRHVVVICRNQFFSFPVLHASGSGGKSLQILSQDEIELQLARIKARAARGKSPAIGLLTADNRTRWAENREQLSQHAGSRRTLEVIESALFTVSLDDELALEDGANTALTLHGFGSTRETGNRWFDKSVQLLVSADGQAGINMEHSVADGVAVARLVFHMHGTRRLFNDELSAAQRHERLSKLAEPELLSWGPLPKAVQDGLARVAVEIDALIARTNLSINDYPAYGKELVKAFRVSPDAWFQMALQLGYYRLHGNLTAVYETASTRQFHHGRTETIRSLSQASAAFVRAMTPVNDPRGLDSVRLLKEAIASHVKTTKNAMEGRGVDRPLLGMRMLAIEGGLEVPALFKDPAYSRSTTFRLSTSQVPTTFRVAPAFGPVVPDGYGVCYNVRDDSIVFSVTNFNDSHTDGLRLARAVFQALTDMRAVVEAATRTAKL</sequence>
<dbReference type="Gene3D" id="3.30.559.10">
    <property type="entry name" value="Chloramphenicol acetyltransferase-like domain"/>
    <property type="match status" value="1"/>
</dbReference>
<evidence type="ECO:0000313" key="8">
    <source>
        <dbReference type="EMBL" id="KJE95504.1"/>
    </source>
</evidence>
<dbReference type="STRING" id="595528.A0A0D2X462"/>
<evidence type="ECO:0000256" key="6">
    <source>
        <dbReference type="SAM" id="MobiDB-lite"/>
    </source>
</evidence>
<dbReference type="eggNOG" id="KOG3717">
    <property type="taxonomic scope" value="Eukaryota"/>
</dbReference>
<dbReference type="PhylomeDB" id="A0A0D2X462"/>
<evidence type="ECO:0000256" key="1">
    <source>
        <dbReference type="ARBA" id="ARBA00005232"/>
    </source>
</evidence>
<dbReference type="PANTHER" id="PTHR22589:SF103">
    <property type="entry name" value="CARNITINE O-ACETYL-TRANSFERASE, ISOFORM A-RELATED"/>
    <property type="match status" value="1"/>
</dbReference>
<comment type="similarity">
    <text evidence="1 5">Belongs to the carnitine/choline acetyltransferase family.</text>
</comment>
<feature type="region of interest" description="Disordered" evidence="6">
    <location>
        <begin position="1"/>
        <end position="20"/>
    </location>
</feature>
<dbReference type="InterPro" id="IPR042231">
    <property type="entry name" value="Cho/carn_acyl_trans_2"/>
</dbReference>
<keyword evidence="9" id="KW-1185">Reference proteome</keyword>
<name>A0A0D2X462_CAPO3</name>
<evidence type="ECO:0000256" key="5">
    <source>
        <dbReference type="RuleBase" id="RU003801"/>
    </source>
</evidence>
<feature type="domain" description="Choline/carnitine acyltransferase" evidence="7">
    <location>
        <begin position="47"/>
        <end position="617"/>
    </location>
</feature>
<protein>
    <recommendedName>
        <fullName evidence="7">Choline/carnitine acyltransferase domain-containing protein</fullName>
    </recommendedName>
</protein>
<evidence type="ECO:0000256" key="3">
    <source>
        <dbReference type="ARBA" id="ARBA00023315"/>
    </source>
</evidence>
<dbReference type="PROSITE" id="PS00440">
    <property type="entry name" value="ACYLTRANSF_C_2"/>
    <property type="match status" value="1"/>
</dbReference>
<dbReference type="InterPro" id="IPR000542">
    <property type="entry name" value="Carn_acyl_trans"/>
</dbReference>
<feature type="compositionally biased region" description="Basic and acidic residues" evidence="6">
    <location>
        <begin position="1"/>
        <end position="10"/>
    </location>
</feature>
<dbReference type="AlphaFoldDB" id="A0A0D2X462"/>
<proteinExistence type="inferred from homology"/>
<dbReference type="SUPFAM" id="SSF52777">
    <property type="entry name" value="CoA-dependent acyltransferases"/>
    <property type="match status" value="2"/>
</dbReference>
<gene>
    <name evidence="8" type="ORF">CAOG_005952</name>
</gene>
<dbReference type="EMBL" id="KE346369">
    <property type="protein sequence ID" value="KJE95504.1"/>
    <property type="molecule type" value="Genomic_DNA"/>
</dbReference>
<dbReference type="OrthoDB" id="240216at2759"/>
<evidence type="ECO:0000259" key="7">
    <source>
        <dbReference type="Pfam" id="PF00755"/>
    </source>
</evidence>
<accession>A0A0D2X462</accession>
<dbReference type="Pfam" id="PF00755">
    <property type="entry name" value="Carn_acyltransf"/>
    <property type="match status" value="1"/>
</dbReference>
<reference evidence="9" key="1">
    <citation type="submission" date="2011-02" db="EMBL/GenBank/DDBJ databases">
        <title>The Genome Sequence of Capsaspora owczarzaki ATCC 30864.</title>
        <authorList>
            <person name="Russ C."/>
            <person name="Cuomo C."/>
            <person name="Burger G."/>
            <person name="Gray M.W."/>
            <person name="Holland P.W.H."/>
            <person name="King N."/>
            <person name="Lang F.B.F."/>
            <person name="Roger A.J."/>
            <person name="Ruiz-Trillo I."/>
            <person name="Young S.K."/>
            <person name="Zeng Q."/>
            <person name="Gargeya S."/>
            <person name="Alvarado L."/>
            <person name="Berlin A."/>
            <person name="Chapman S.B."/>
            <person name="Chen Z."/>
            <person name="Freedman E."/>
            <person name="Gellesch M."/>
            <person name="Goldberg J."/>
            <person name="Griggs A."/>
            <person name="Gujja S."/>
            <person name="Heilman E."/>
            <person name="Heiman D."/>
            <person name="Howarth C."/>
            <person name="Mehta T."/>
            <person name="Neiman D."/>
            <person name="Pearson M."/>
            <person name="Roberts A."/>
            <person name="Saif S."/>
            <person name="Shea T."/>
            <person name="Shenoy N."/>
            <person name="Sisk P."/>
            <person name="Stolte C."/>
            <person name="Sykes S."/>
            <person name="White J."/>
            <person name="Yandava C."/>
            <person name="Haas B."/>
            <person name="Nusbaum C."/>
            <person name="Birren B."/>
        </authorList>
    </citation>
    <scope>NUCLEOTIDE SEQUENCE</scope>
    <source>
        <strain evidence="9">ATCC 30864</strain>
    </source>
</reference>